<feature type="region of interest" description="Disordered" evidence="1">
    <location>
        <begin position="1"/>
        <end position="107"/>
    </location>
</feature>
<dbReference type="InterPro" id="IPR022029">
    <property type="entry name" value="YoaR-like_PG-bd"/>
</dbReference>
<gene>
    <name evidence="4" type="ORF">E1267_19435</name>
</gene>
<feature type="transmembrane region" description="Helical" evidence="2">
    <location>
        <begin position="112"/>
        <end position="134"/>
    </location>
</feature>
<keyword evidence="2" id="KW-0812">Transmembrane</keyword>
<keyword evidence="2" id="KW-1133">Transmembrane helix</keyword>
<evidence type="ECO:0000259" key="3">
    <source>
        <dbReference type="Pfam" id="PF12229"/>
    </source>
</evidence>
<evidence type="ECO:0000256" key="2">
    <source>
        <dbReference type="SAM" id="Phobius"/>
    </source>
</evidence>
<proteinExistence type="predicted"/>
<feature type="domain" description="YoaR-like putative peptidoglycan binding" evidence="3">
    <location>
        <begin position="200"/>
        <end position="288"/>
    </location>
</feature>
<organism evidence="4 5">
    <name type="scientific">Nonomuraea longispora</name>
    <dbReference type="NCBI Taxonomy" id="1848320"/>
    <lineage>
        <taxon>Bacteria</taxon>
        <taxon>Bacillati</taxon>
        <taxon>Actinomycetota</taxon>
        <taxon>Actinomycetes</taxon>
        <taxon>Streptosporangiales</taxon>
        <taxon>Streptosporangiaceae</taxon>
        <taxon>Nonomuraea</taxon>
    </lineage>
</organism>
<dbReference type="EMBL" id="SMJZ01000069">
    <property type="protein sequence ID" value="TDC05477.1"/>
    <property type="molecule type" value="Genomic_DNA"/>
</dbReference>
<comment type="caution">
    <text evidence="4">The sequence shown here is derived from an EMBL/GenBank/DDBJ whole genome shotgun (WGS) entry which is preliminary data.</text>
</comment>
<dbReference type="InterPro" id="IPR007391">
    <property type="entry name" value="Vancomycin_resist_VanW"/>
</dbReference>
<name>A0A4R4NE62_9ACTN</name>
<evidence type="ECO:0000313" key="4">
    <source>
        <dbReference type="EMBL" id="TDC05477.1"/>
    </source>
</evidence>
<keyword evidence="2" id="KW-0472">Membrane</keyword>
<sequence>MRNAGPIESPTDPFASVPLPTSSVSKKPRIEGLPPGVSRDIFGPPERPESRQAQAPSAAGGPSNGALPPAPPPAQPWPMAGKDAGSPAAVFGGQSPHENPPAFEPEPRGRRLLPGLLTLLLVLGVLSYVVPAVLMSGSVLRGTRVSGVDIGGLTVTQAADKLRTELATQLSKPVIADIGGKKDTIQPDEAGLELDVVGTIGQAPSGFPSPQEVWRGLTGTTELEPKINIDTSQLTRTVEGLAESVDKRAQEGRVVFSGLTPRARQPEDGVLLDRDDAVKRIGDAFLRGGGAVVLTLRPSKPVTTSEAVRTAVVKAKRAVAGPITLTLDGKQAQVPPAAIAANLSFASDGSGGLAPQFDAKAVLADVESSLVSAAQQPRDATYEIVNGAPVLVPARTGRGVNDKLLARDAEKVFAEGGERTVPVRLGTVAPEVATSEIRGLGIKETLATFTTNFACCQPRAKNIQRMAEELDGHIVKPGETFSINDVVGERTVEDGYVEATETVGGRTVNIVGGGVSQFATTMYNAAYFSGLEDVEHKPMDYYTDQFPAGRDVALLYPETDLKWRNDSDNGVLIKTASTQTSVTVALWGVKRYDKIEAVESERRDFTQFRRETSNTPGCLPTAGAQGFTIDVTRVFHKDGRVVKKDDKLTTKYRPQPQTTCTAS</sequence>
<dbReference type="PANTHER" id="PTHR35788:SF1">
    <property type="entry name" value="EXPORTED PROTEIN"/>
    <property type="match status" value="1"/>
</dbReference>
<protein>
    <recommendedName>
        <fullName evidence="3">YoaR-like putative peptidoglycan binding domain-containing protein</fullName>
    </recommendedName>
</protein>
<feature type="domain" description="YoaR-like putative peptidoglycan binding" evidence="3">
    <location>
        <begin position="304"/>
        <end position="421"/>
    </location>
</feature>
<accession>A0A4R4NE62</accession>
<dbReference type="PANTHER" id="PTHR35788">
    <property type="entry name" value="EXPORTED PROTEIN-RELATED"/>
    <property type="match status" value="1"/>
</dbReference>
<keyword evidence="5" id="KW-1185">Reference proteome</keyword>
<dbReference type="Proteomes" id="UP000295157">
    <property type="component" value="Unassembled WGS sequence"/>
</dbReference>
<dbReference type="Pfam" id="PF12229">
    <property type="entry name" value="PG_binding_4"/>
    <property type="match status" value="2"/>
</dbReference>
<dbReference type="Pfam" id="PF04294">
    <property type="entry name" value="VanW"/>
    <property type="match status" value="1"/>
</dbReference>
<evidence type="ECO:0000313" key="5">
    <source>
        <dbReference type="Proteomes" id="UP000295157"/>
    </source>
</evidence>
<feature type="compositionally biased region" description="Low complexity" evidence="1">
    <location>
        <begin position="51"/>
        <end position="67"/>
    </location>
</feature>
<reference evidence="4 5" key="1">
    <citation type="submission" date="2019-02" db="EMBL/GenBank/DDBJ databases">
        <title>Draft genome sequences of novel Actinobacteria.</title>
        <authorList>
            <person name="Sahin N."/>
            <person name="Ay H."/>
            <person name="Saygin H."/>
        </authorList>
    </citation>
    <scope>NUCLEOTIDE SEQUENCE [LARGE SCALE GENOMIC DNA]</scope>
    <source>
        <strain evidence="4 5">KC201</strain>
    </source>
</reference>
<dbReference type="InterPro" id="IPR052913">
    <property type="entry name" value="Glycopeptide_resist_protein"/>
</dbReference>
<dbReference type="AlphaFoldDB" id="A0A4R4NE62"/>
<dbReference type="OrthoDB" id="9813301at2"/>
<evidence type="ECO:0000256" key="1">
    <source>
        <dbReference type="SAM" id="MobiDB-lite"/>
    </source>
</evidence>